<organism evidence="2 3">
    <name type="scientific">Mycena pura</name>
    <dbReference type="NCBI Taxonomy" id="153505"/>
    <lineage>
        <taxon>Eukaryota</taxon>
        <taxon>Fungi</taxon>
        <taxon>Dikarya</taxon>
        <taxon>Basidiomycota</taxon>
        <taxon>Agaricomycotina</taxon>
        <taxon>Agaricomycetes</taxon>
        <taxon>Agaricomycetidae</taxon>
        <taxon>Agaricales</taxon>
        <taxon>Marasmiineae</taxon>
        <taxon>Mycenaceae</taxon>
        <taxon>Mycena</taxon>
    </lineage>
</organism>
<proteinExistence type="predicted"/>
<evidence type="ECO:0000313" key="3">
    <source>
        <dbReference type="Proteomes" id="UP001219525"/>
    </source>
</evidence>
<reference evidence="2" key="1">
    <citation type="submission" date="2023-03" db="EMBL/GenBank/DDBJ databases">
        <title>Massive genome expansion in bonnet fungi (Mycena s.s.) driven by repeated elements and novel gene families across ecological guilds.</title>
        <authorList>
            <consortium name="Lawrence Berkeley National Laboratory"/>
            <person name="Harder C.B."/>
            <person name="Miyauchi S."/>
            <person name="Viragh M."/>
            <person name="Kuo A."/>
            <person name="Thoen E."/>
            <person name="Andreopoulos B."/>
            <person name="Lu D."/>
            <person name="Skrede I."/>
            <person name="Drula E."/>
            <person name="Henrissat B."/>
            <person name="Morin E."/>
            <person name="Kohler A."/>
            <person name="Barry K."/>
            <person name="LaButti K."/>
            <person name="Morin E."/>
            <person name="Salamov A."/>
            <person name="Lipzen A."/>
            <person name="Mereny Z."/>
            <person name="Hegedus B."/>
            <person name="Baldrian P."/>
            <person name="Stursova M."/>
            <person name="Weitz H."/>
            <person name="Taylor A."/>
            <person name="Grigoriev I.V."/>
            <person name="Nagy L.G."/>
            <person name="Martin F."/>
            <person name="Kauserud H."/>
        </authorList>
    </citation>
    <scope>NUCLEOTIDE SEQUENCE</scope>
    <source>
        <strain evidence="2">9144</strain>
    </source>
</reference>
<comment type="caution">
    <text evidence="2">The sequence shown here is derived from an EMBL/GenBank/DDBJ whole genome shotgun (WGS) entry which is preliminary data.</text>
</comment>
<evidence type="ECO:0000256" key="1">
    <source>
        <dbReference type="SAM" id="Phobius"/>
    </source>
</evidence>
<dbReference type="CDD" id="cd12148">
    <property type="entry name" value="fungal_TF_MHR"/>
    <property type="match status" value="1"/>
</dbReference>
<evidence type="ECO:0000313" key="2">
    <source>
        <dbReference type="EMBL" id="KAJ7220756.1"/>
    </source>
</evidence>
<dbReference type="Proteomes" id="UP001219525">
    <property type="component" value="Unassembled WGS sequence"/>
</dbReference>
<keyword evidence="1" id="KW-0472">Membrane</keyword>
<keyword evidence="1" id="KW-1133">Transmembrane helix</keyword>
<protein>
    <submittedName>
        <fullName evidence="2">Uncharacterized protein</fullName>
    </submittedName>
</protein>
<dbReference type="EMBL" id="JARJCW010000009">
    <property type="protein sequence ID" value="KAJ7220756.1"/>
    <property type="molecule type" value="Genomic_DNA"/>
</dbReference>
<gene>
    <name evidence="2" type="ORF">GGX14DRAFT_431972</name>
</gene>
<keyword evidence="1" id="KW-0812">Transmembrane</keyword>
<name>A0AAD6VX04_9AGAR</name>
<keyword evidence="3" id="KW-1185">Reference proteome</keyword>
<feature type="transmembrane region" description="Helical" evidence="1">
    <location>
        <begin position="56"/>
        <end position="74"/>
    </location>
</feature>
<feature type="non-terminal residue" evidence="2">
    <location>
        <position position="128"/>
    </location>
</feature>
<dbReference type="AlphaFoldDB" id="A0AAD6VX04"/>
<sequence>MYIHRSFFAQAIIEQPVNPLKSIYAPSFLAAYRSSATILKSVREQFAVMPTCARVWTMWTFAFSAAVVFGTVVTRGPRSPLAGAAMAELEQACVLFSKAALYSRRATKALVSGPRLSFAATADTPRAR</sequence>
<accession>A0AAD6VX04</accession>